<dbReference type="InterPro" id="IPR053143">
    <property type="entry name" value="Arylsulfate_ST"/>
</dbReference>
<dbReference type="InterPro" id="IPR036439">
    <property type="entry name" value="Dockerin_dom_sf"/>
</dbReference>
<evidence type="ECO:0000259" key="2">
    <source>
        <dbReference type="PROSITE" id="PS51766"/>
    </source>
</evidence>
<proteinExistence type="predicted"/>
<sequence length="426" mass="48521">MIKSLLIIPAFCMTVALSQERDYPDFEIVVNNNPYPEDIIIHTMSGEDHFMAILDTDLSIKWYINSGSRGMGLKVDGDKLTYFHKDLQQWRVLNGFMQETDTLAASDGLNADYHDFRLLSDGSYFILSYDSIIVDMSELVENGNPQATIRSVPVIEEFNAEHELVMEWNGWDNLNIADYTHLNLSAPEFTWMHVNSIEIDYDNNILISDRRSDDVIKFNRLNGQVIWYLGGPLSDFTILNDPFGGFSKQHDARRLDNGNILLFDNGNTHDSPVSRAVEYEINEETHTATMIWEYIHPENYLALAMGSIQRLSNGNTLINWGTIPGEGAVITEVDYEKNIVLEITYPIAYHSYKVRKSNWNFDINLLIGDANLDNAINILDIIYLVNSILSNDSEPSVFDLYKIDIDKDGSIDVTDIIQLVNIILDP</sequence>
<dbReference type="GO" id="GO:0005509">
    <property type="term" value="F:calcium ion binding"/>
    <property type="evidence" value="ECO:0007669"/>
    <property type="project" value="InterPro"/>
</dbReference>
<gene>
    <name evidence="3" type="ORF">METZ01_LOCUS43064</name>
</gene>
<dbReference type="InterPro" id="IPR002048">
    <property type="entry name" value="EF_hand_dom"/>
</dbReference>
<dbReference type="PANTHER" id="PTHR35340">
    <property type="entry name" value="PQQ ENZYME REPEAT PROTEIN-RELATED"/>
    <property type="match status" value="1"/>
</dbReference>
<dbReference type="InterPro" id="IPR016134">
    <property type="entry name" value="Dockerin_dom"/>
</dbReference>
<dbReference type="PANTHER" id="PTHR35340:SF5">
    <property type="entry name" value="ASST-DOMAIN-CONTAINING PROTEIN"/>
    <property type="match status" value="1"/>
</dbReference>
<evidence type="ECO:0008006" key="4">
    <source>
        <dbReference type="Google" id="ProtNLM"/>
    </source>
</evidence>
<dbReference type="Pfam" id="PF05935">
    <property type="entry name" value="Arylsulfotrans"/>
    <property type="match status" value="1"/>
</dbReference>
<reference evidence="3" key="1">
    <citation type="submission" date="2018-05" db="EMBL/GenBank/DDBJ databases">
        <authorList>
            <person name="Lanie J.A."/>
            <person name="Ng W.-L."/>
            <person name="Kazmierczak K.M."/>
            <person name="Andrzejewski T.M."/>
            <person name="Davidsen T.M."/>
            <person name="Wayne K.J."/>
            <person name="Tettelin H."/>
            <person name="Glass J.I."/>
            <person name="Rusch D."/>
            <person name="Podicherti R."/>
            <person name="Tsui H.-C.T."/>
            <person name="Winkler M.E."/>
        </authorList>
    </citation>
    <scope>NUCLEOTIDE SEQUENCE</scope>
</reference>
<protein>
    <recommendedName>
        <fullName evidence="4">Dockerin domain-containing protein</fullName>
    </recommendedName>
</protein>
<dbReference type="GO" id="GO:0004062">
    <property type="term" value="F:aryl sulfotransferase activity"/>
    <property type="evidence" value="ECO:0007669"/>
    <property type="project" value="InterPro"/>
</dbReference>
<accession>A0A381RET0</accession>
<dbReference type="EMBL" id="UINC01001876">
    <property type="protein sequence ID" value="SUZ90210.1"/>
    <property type="molecule type" value="Genomic_DNA"/>
</dbReference>
<evidence type="ECO:0000259" key="1">
    <source>
        <dbReference type="PROSITE" id="PS50222"/>
    </source>
</evidence>
<organism evidence="3">
    <name type="scientific">marine metagenome</name>
    <dbReference type="NCBI Taxonomy" id="408172"/>
    <lineage>
        <taxon>unclassified sequences</taxon>
        <taxon>metagenomes</taxon>
        <taxon>ecological metagenomes</taxon>
    </lineage>
</organism>
<dbReference type="PROSITE" id="PS00018">
    <property type="entry name" value="EF_HAND_1"/>
    <property type="match status" value="1"/>
</dbReference>
<dbReference type="PROSITE" id="PS50222">
    <property type="entry name" value="EF_HAND_2"/>
    <property type="match status" value="1"/>
</dbReference>
<evidence type="ECO:0000313" key="3">
    <source>
        <dbReference type="EMBL" id="SUZ90210.1"/>
    </source>
</evidence>
<feature type="domain" description="Dockerin" evidence="2">
    <location>
        <begin position="363"/>
        <end position="426"/>
    </location>
</feature>
<dbReference type="SUPFAM" id="SSF63446">
    <property type="entry name" value="Type I dockerin domain"/>
    <property type="match status" value="1"/>
</dbReference>
<dbReference type="CDD" id="cd14256">
    <property type="entry name" value="Dockerin_I"/>
    <property type="match status" value="1"/>
</dbReference>
<feature type="domain" description="EF-hand" evidence="1">
    <location>
        <begin position="402"/>
        <end position="426"/>
    </location>
</feature>
<dbReference type="AlphaFoldDB" id="A0A381RET0"/>
<dbReference type="InterPro" id="IPR010262">
    <property type="entry name" value="Arylsulfotransferase_bact"/>
</dbReference>
<dbReference type="PROSITE" id="PS51766">
    <property type="entry name" value="DOCKERIN"/>
    <property type="match status" value="1"/>
</dbReference>
<dbReference type="InterPro" id="IPR018247">
    <property type="entry name" value="EF_Hand_1_Ca_BS"/>
</dbReference>
<name>A0A381RET0_9ZZZZ</name>
<dbReference type="GO" id="GO:0000272">
    <property type="term" value="P:polysaccharide catabolic process"/>
    <property type="evidence" value="ECO:0007669"/>
    <property type="project" value="InterPro"/>
</dbReference>
<dbReference type="Gene3D" id="1.10.1330.10">
    <property type="entry name" value="Dockerin domain"/>
    <property type="match status" value="1"/>
</dbReference>